<evidence type="ECO:0000256" key="3">
    <source>
        <dbReference type="ARBA" id="ARBA00022679"/>
    </source>
</evidence>
<keyword evidence="4" id="KW-0663">Pyridoxal phosphate</keyword>
<evidence type="ECO:0000256" key="5">
    <source>
        <dbReference type="SAM" id="MobiDB-lite"/>
    </source>
</evidence>
<dbReference type="PANTHER" id="PTHR42684">
    <property type="entry name" value="ADENOSYLMETHIONINE-8-AMINO-7-OXONONANOATE AMINOTRANSFERASE"/>
    <property type="match status" value="1"/>
</dbReference>
<dbReference type="GO" id="GO:0005739">
    <property type="term" value="C:mitochondrion"/>
    <property type="evidence" value="ECO:0007669"/>
    <property type="project" value="UniProtKB-SubCell"/>
</dbReference>
<dbReference type="InterPro" id="IPR004472">
    <property type="entry name" value="DTB_synth_BioD"/>
</dbReference>
<dbReference type="Pfam" id="PF13500">
    <property type="entry name" value="AAA_26"/>
    <property type="match status" value="1"/>
</dbReference>
<dbReference type="HAMAP" id="MF_00336">
    <property type="entry name" value="BioD"/>
    <property type="match status" value="1"/>
</dbReference>
<reference evidence="7" key="1">
    <citation type="journal article" date="2019" name="Nat. Commun.">
        <title>Expansion of phycobilisome linker gene families in mesophilic red algae.</title>
        <authorList>
            <person name="Lee J."/>
            <person name="Kim D."/>
            <person name="Bhattacharya D."/>
            <person name="Yoon H.S."/>
        </authorList>
    </citation>
    <scope>NUCLEOTIDE SEQUENCE [LARGE SCALE GENOMIC DNA]</scope>
    <source>
        <strain evidence="7">CCMP 1328</strain>
    </source>
</reference>
<evidence type="ECO:0000256" key="2">
    <source>
        <dbReference type="ARBA" id="ARBA00022576"/>
    </source>
</evidence>
<evidence type="ECO:0000256" key="1">
    <source>
        <dbReference type="ARBA" id="ARBA00004173"/>
    </source>
</evidence>
<dbReference type="InterPro" id="IPR049704">
    <property type="entry name" value="Aminotrans_3_PPA_site"/>
</dbReference>
<accession>A0A5J4ZB19</accession>
<dbReference type="GO" id="GO:0004015">
    <property type="term" value="F:adenosylmethionine-8-amino-7-oxononanoate transaminase activity"/>
    <property type="evidence" value="ECO:0007669"/>
    <property type="project" value="TreeGrafter"/>
</dbReference>
<dbReference type="GO" id="GO:0030170">
    <property type="term" value="F:pyridoxal phosphate binding"/>
    <property type="evidence" value="ECO:0007669"/>
    <property type="project" value="InterPro"/>
</dbReference>
<dbReference type="Gene3D" id="3.40.50.300">
    <property type="entry name" value="P-loop containing nucleotide triphosphate hydrolases"/>
    <property type="match status" value="1"/>
</dbReference>
<dbReference type="GO" id="GO:0000287">
    <property type="term" value="F:magnesium ion binding"/>
    <property type="evidence" value="ECO:0007669"/>
    <property type="project" value="InterPro"/>
</dbReference>
<proteinExistence type="inferred from homology"/>
<sequence>MALRSSWRGLINRCTARGCIGGRAGRPKRWRRQCGIPKRCTSSARAFSAADTGSPGAECEPAAHDNVFYVWGANTNVGKTVLSYAVMQAADRALFNTARLFVKPVQTGPVSEHDAPRVNGKIAPSHPDQKNNARQTICVRTLFQFENPVSPDLAAEHESRHVGDEHIIRATHNVVENWVKDCIGNKTNPFVLIEGAGGPLSPTPSGSLQADVYRHIPFPVVLVADNRLGGISSTLAAHESIRLRGFDVPFVVIFESDAGLANDGALRRHLRDSHSCVFVMPPLPKPDDSLHDWYSNHSRVHEAANELVLAMDRWNLQRHETLARAPLRAQRDLWWPFTQHRLVSSDAVTVIDSAFHNDVLTFRREERTGKGAFVPMFDAVGAWWTNGLGHGDVGLAKSIAAAAGRYGHILFPQVAHAPALELADLLLNGSGKHWASRVFFSDDGSTGIEVSLKMAFRLRSKRLGLEESPEYKIIGLQDSYHGDTLGAMNCSPSSVFNSQQTPWYTESGIFFKCPTVQMRNGEWTVEYVPAESSAGLKHHALFTSLEDILDLKGREGSELNAKYSAAIEFVLQQNRPESLGALLIEPVLQGAGGMKLIDPLFQRQLVDSCRARGIPIVFDEVFSGLWRLGCESGAILLQTHPDIATYSKLLTGGTVPLAATLASEQVFESFAGDLKAQALLHGHSYSGHVIGCAAAVHSLQQYEKMPTFDAHKRCFGAFWDEAVVRDISVSPGVRGVVAIGTVLAVELEPDSSSTGYTAKSESVQRILDHLRAHGVFSRPLGNVVYVMCAPATERAEAEVLARKVQAAVHSLSLP</sequence>
<dbReference type="InterPro" id="IPR005814">
    <property type="entry name" value="Aminotrans_3"/>
</dbReference>
<keyword evidence="3 6" id="KW-0808">Transferase</keyword>
<dbReference type="InterPro" id="IPR015424">
    <property type="entry name" value="PyrdxlP-dep_Trfase"/>
</dbReference>
<dbReference type="InterPro" id="IPR015421">
    <property type="entry name" value="PyrdxlP-dep_Trfase_major"/>
</dbReference>
<dbReference type="AlphaFoldDB" id="A0A5J4ZB19"/>
<protein>
    <submittedName>
        <fullName evidence="6">Bifunctional dethiobiotin synthetase/7,8-diamino-pelargonic acid aminotransferase, mitochondrial</fullName>
    </submittedName>
</protein>
<dbReference type="CDD" id="cd03109">
    <property type="entry name" value="DTBS"/>
    <property type="match status" value="1"/>
</dbReference>
<evidence type="ECO:0000313" key="7">
    <source>
        <dbReference type="Proteomes" id="UP000324585"/>
    </source>
</evidence>
<dbReference type="SUPFAM" id="SSF52540">
    <property type="entry name" value="P-loop containing nucleoside triphosphate hydrolases"/>
    <property type="match status" value="1"/>
</dbReference>
<dbReference type="GO" id="GO:0004141">
    <property type="term" value="F:dethiobiotin synthase activity"/>
    <property type="evidence" value="ECO:0007669"/>
    <property type="project" value="InterPro"/>
</dbReference>
<dbReference type="Gene3D" id="3.90.1150.10">
    <property type="entry name" value="Aspartate Aminotransferase, domain 1"/>
    <property type="match status" value="1"/>
</dbReference>
<dbReference type="SUPFAM" id="SSF53383">
    <property type="entry name" value="PLP-dependent transferases"/>
    <property type="match status" value="1"/>
</dbReference>
<dbReference type="Proteomes" id="UP000324585">
    <property type="component" value="Unassembled WGS sequence"/>
</dbReference>
<dbReference type="GO" id="GO:0005524">
    <property type="term" value="F:ATP binding"/>
    <property type="evidence" value="ECO:0007669"/>
    <property type="project" value="InterPro"/>
</dbReference>
<evidence type="ECO:0000313" key="6">
    <source>
        <dbReference type="EMBL" id="KAA8499953.1"/>
    </source>
</evidence>
<name>A0A5J4ZB19_PORPP</name>
<dbReference type="InterPro" id="IPR027417">
    <property type="entry name" value="P-loop_NTPase"/>
</dbReference>
<keyword evidence="7" id="KW-1185">Reference proteome</keyword>
<dbReference type="OMA" id="KGWASRA"/>
<dbReference type="InterPro" id="IPR015422">
    <property type="entry name" value="PyrdxlP-dep_Trfase_small"/>
</dbReference>
<dbReference type="Pfam" id="PF00202">
    <property type="entry name" value="Aminotran_3"/>
    <property type="match status" value="1"/>
</dbReference>
<dbReference type="UniPathway" id="UPA00078"/>
<dbReference type="EMBL" id="VRMN01000001">
    <property type="protein sequence ID" value="KAA8499953.1"/>
    <property type="molecule type" value="Genomic_DNA"/>
</dbReference>
<gene>
    <name evidence="6" type="ORF">FVE85_7538</name>
</gene>
<dbReference type="GO" id="GO:0009102">
    <property type="term" value="P:biotin biosynthetic process"/>
    <property type="evidence" value="ECO:0007669"/>
    <property type="project" value="UniProtKB-UniPathway"/>
</dbReference>
<dbReference type="OrthoDB" id="425114at2759"/>
<dbReference type="PROSITE" id="PS00600">
    <property type="entry name" value="AA_TRANSFER_CLASS_3"/>
    <property type="match status" value="1"/>
</dbReference>
<dbReference type="PANTHER" id="PTHR42684:SF3">
    <property type="entry name" value="ADENOSYLMETHIONINE-8-AMINO-7-OXONONANOATE AMINOTRANSFERASE"/>
    <property type="match status" value="1"/>
</dbReference>
<dbReference type="Gene3D" id="3.40.640.10">
    <property type="entry name" value="Type I PLP-dependent aspartate aminotransferase-like (Major domain)"/>
    <property type="match status" value="1"/>
</dbReference>
<keyword evidence="2 6" id="KW-0032">Aminotransferase</keyword>
<organism evidence="6 7">
    <name type="scientific">Porphyridium purpureum</name>
    <name type="common">Red alga</name>
    <name type="synonym">Porphyridium cruentum</name>
    <dbReference type="NCBI Taxonomy" id="35688"/>
    <lineage>
        <taxon>Eukaryota</taxon>
        <taxon>Rhodophyta</taxon>
        <taxon>Bangiophyceae</taxon>
        <taxon>Porphyridiales</taxon>
        <taxon>Porphyridiaceae</taxon>
        <taxon>Porphyridium</taxon>
    </lineage>
</organism>
<comment type="subcellular location">
    <subcellularLocation>
        <location evidence="1">Mitochondrion</location>
    </subcellularLocation>
</comment>
<feature type="region of interest" description="Disordered" evidence="5">
    <location>
        <begin position="108"/>
        <end position="131"/>
    </location>
</feature>
<evidence type="ECO:0000256" key="4">
    <source>
        <dbReference type="ARBA" id="ARBA00022898"/>
    </source>
</evidence>
<comment type="caution">
    <text evidence="6">The sequence shown here is derived from an EMBL/GenBank/DDBJ whole genome shotgun (WGS) entry which is preliminary data.</text>
</comment>